<evidence type="ECO:0000313" key="3">
    <source>
        <dbReference type="Proteomes" id="UP000770661"/>
    </source>
</evidence>
<evidence type="ECO:0000256" key="1">
    <source>
        <dbReference type="SAM" id="MobiDB-lite"/>
    </source>
</evidence>
<protein>
    <submittedName>
        <fullName evidence="2">Uncharacterized protein</fullName>
    </submittedName>
</protein>
<feature type="region of interest" description="Disordered" evidence="1">
    <location>
        <begin position="267"/>
        <end position="297"/>
    </location>
</feature>
<sequence length="446" mass="48318">MHKVVVPMRTIQDSPRCSLIYFEHADDDTPMWPPGDDPDSPAPPSVKEHIDQAADEAAREATRTSSGGLDGLDQTSRGQGNGQTRCHLVPQNNSIASWCRHEAGSLHKQATKNNEPLRHASAAVRSRGGSSTPTAACNIIAGSSKQQQKAAAAEQEVWVQQAAHTGPGRAGRATHGGASQQEWQRVTRQLDAPLSDVGCDLPELVTVCLRPGKKRSPLRLHSSRQRGTSDAWVVPDKRCDVTLMRETGEMLCPRCRREERGAGSYATRWHATTGPPPSRQALPCNTRTKSSHGELHGGEDHVRRRALMTQGLDHRLCSDLGASDTLHHAITTLLMNGPAEHHEIKAAGPLPAPGTAGRGAGTRRTLRGRCDVARTLASRELNEERRDSQEKDSTLRQEIAKEEMSIASCARPFRKGVASTGGAKADTDALLQGPRDRALDTSPTYR</sequence>
<feature type="region of interest" description="Disordered" evidence="1">
    <location>
        <begin position="25"/>
        <end position="86"/>
    </location>
</feature>
<proteinExistence type="predicted"/>
<feature type="compositionally biased region" description="Polar residues" evidence="1">
    <location>
        <begin position="73"/>
        <end position="86"/>
    </location>
</feature>
<keyword evidence="3" id="KW-1185">Reference proteome</keyword>
<name>A0A8J4XSD7_CHIOP</name>
<accession>A0A8J4XSD7</accession>
<organism evidence="2 3">
    <name type="scientific">Chionoecetes opilio</name>
    <name type="common">Atlantic snow crab</name>
    <name type="synonym">Cancer opilio</name>
    <dbReference type="NCBI Taxonomy" id="41210"/>
    <lineage>
        <taxon>Eukaryota</taxon>
        <taxon>Metazoa</taxon>
        <taxon>Ecdysozoa</taxon>
        <taxon>Arthropoda</taxon>
        <taxon>Crustacea</taxon>
        <taxon>Multicrustacea</taxon>
        <taxon>Malacostraca</taxon>
        <taxon>Eumalacostraca</taxon>
        <taxon>Eucarida</taxon>
        <taxon>Decapoda</taxon>
        <taxon>Pleocyemata</taxon>
        <taxon>Brachyura</taxon>
        <taxon>Eubrachyura</taxon>
        <taxon>Majoidea</taxon>
        <taxon>Majidae</taxon>
        <taxon>Chionoecetes</taxon>
    </lineage>
</organism>
<comment type="caution">
    <text evidence="2">The sequence shown here is derived from an EMBL/GenBank/DDBJ whole genome shotgun (WGS) entry which is preliminary data.</text>
</comment>
<feature type="region of interest" description="Disordered" evidence="1">
    <location>
        <begin position="380"/>
        <end position="399"/>
    </location>
</feature>
<feature type="region of interest" description="Disordered" evidence="1">
    <location>
        <begin position="410"/>
        <end position="446"/>
    </location>
</feature>
<feature type="region of interest" description="Disordered" evidence="1">
    <location>
        <begin position="159"/>
        <end position="183"/>
    </location>
</feature>
<reference evidence="2" key="1">
    <citation type="submission" date="2020-07" db="EMBL/GenBank/DDBJ databases">
        <title>The High-quality genome of the commercially important snow crab, Chionoecetes opilio.</title>
        <authorList>
            <person name="Jeong J.-H."/>
            <person name="Ryu S."/>
        </authorList>
    </citation>
    <scope>NUCLEOTIDE SEQUENCE</scope>
    <source>
        <strain evidence="2">MADBK_172401_WGS</strain>
        <tissue evidence="2">Digestive gland</tissue>
    </source>
</reference>
<feature type="compositionally biased region" description="Basic and acidic residues" evidence="1">
    <location>
        <begin position="46"/>
        <end position="62"/>
    </location>
</feature>
<gene>
    <name evidence="2" type="ORF">GWK47_019417</name>
</gene>
<evidence type="ECO:0000313" key="2">
    <source>
        <dbReference type="EMBL" id="KAG0711987.1"/>
    </source>
</evidence>
<dbReference type="EMBL" id="JACEEZ010022812">
    <property type="protein sequence ID" value="KAG0711987.1"/>
    <property type="molecule type" value="Genomic_DNA"/>
</dbReference>
<feature type="region of interest" description="Disordered" evidence="1">
    <location>
        <begin position="345"/>
        <end position="365"/>
    </location>
</feature>
<feature type="compositionally biased region" description="Low complexity" evidence="1">
    <location>
        <begin position="346"/>
        <end position="355"/>
    </location>
</feature>
<feature type="compositionally biased region" description="Low complexity" evidence="1">
    <location>
        <begin position="120"/>
        <end position="131"/>
    </location>
</feature>
<dbReference type="AlphaFoldDB" id="A0A8J4XSD7"/>
<dbReference type="Proteomes" id="UP000770661">
    <property type="component" value="Unassembled WGS sequence"/>
</dbReference>
<feature type="region of interest" description="Disordered" evidence="1">
    <location>
        <begin position="112"/>
        <end position="136"/>
    </location>
</feature>
<feature type="compositionally biased region" description="Pro residues" evidence="1">
    <location>
        <begin position="31"/>
        <end position="44"/>
    </location>
</feature>